<dbReference type="AlphaFoldDB" id="A0A239KMA4"/>
<dbReference type="FunFam" id="2.40.30.170:FF:000010">
    <property type="entry name" value="Efflux RND transporter periplasmic adaptor subunit"/>
    <property type="match status" value="1"/>
</dbReference>
<dbReference type="Pfam" id="PF25954">
    <property type="entry name" value="Beta-barrel_RND_2"/>
    <property type="match status" value="1"/>
</dbReference>
<dbReference type="InterPro" id="IPR058792">
    <property type="entry name" value="Beta-barrel_RND_2"/>
</dbReference>
<feature type="transmembrane region" description="Helical" evidence="3">
    <location>
        <begin position="7"/>
        <end position="27"/>
    </location>
</feature>
<evidence type="ECO:0000313" key="10">
    <source>
        <dbReference type="EMBL" id="SNT18294.1"/>
    </source>
</evidence>
<evidence type="ECO:0000256" key="2">
    <source>
        <dbReference type="ARBA" id="ARBA00022448"/>
    </source>
</evidence>
<dbReference type="InterPro" id="IPR045800">
    <property type="entry name" value="HMBD"/>
</dbReference>
<dbReference type="Gene3D" id="2.40.30.170">
    <property type="match status" value="1"/>
</dbReference>
<dbReference type="Pfam" id="PF25869">
    <property type="entry name" value="3HB_CusB"/>
    <property type="match status" value="1"/>
</dbReference>
<evidence type="ECO:0000259" key="7">
    <source>
        <dbReference type="Pfam" id="PF25919"/>
    </source>
</evidence>
<dbReference type="Pfam" id="PF25975">
    <property type="entry name" value="CzcB_C"/>
    <property type="match status" value="1"/>
</dbReference>
<feature type="domain" description="CusB-like barrel-sandwich hybrid" evidence="7">
    <location>
        <begin position="133"/>
        <end position="244"/>
    </location>
</feature>
<protein>
    <submittedName>
        <fullName evidence="10">Membrane fusion protein, Cu(I)/Ag(I) efflux system</fullName>
    </submittedName>
</protein>
<feature type="domain" description="DUF3347" evidence="4">
    <location>
        <begin position="461"/>
        <end position="550"/>
    </location>
</feature>
<accession>A0A239KMA4</accession>
<name>A0A239KMA4_EKHLU</name>
<dbReference type="GO" id="GO:0016020">
    <property type="term" value="C:membrane"/>
    <property type="evidence" value="ECO:0007669"/>
    <property type="project" value="InterPro"/>
</dbReference>
<proteinExistence type="inferred from homology"/>
<sequence>MNISIRTLILVIVATLAGGLLLGWAFFGGSSETDHSHTEVINGETVWTCSMHPQIRQNEAGACPICGMDLIPLEDDNGEGIDPMAISMSPTAMQLANVVTAVVGSESAMKTIRLNGKVQEDERLIFSQTTHFPGRIEKLAVNFTGEYVTKGSTIANLYSPQLVTSQEELFEAYKIRESQPNLYRAAREKLKNWKLTETQIDQIISTGKTQDQFPVLADQSGYVTTKKVNLGDYVNRGQTLYEIANLSRVWVQFDVYESDLSWINKGDSIQFNIGSLPGQTFKGKIDYIDPVINPKTRVTKARVVVKNNDQMLKPEMFASGEVKAQLGKTSDILTVPKSAVMWTGKRSVVYVKLFSDQGLHFKMREVTLGPSLGDAYIIEKGLEPGEEIAVNGTFSIDAAAQLAGKPSMMSPEGGAAMTGHNHGGMNQESSQSNHQMNMLQVNEFEQTFESDPAFKEQLQAVFSAYLPVKDALIESDVKTASKKAEDLQKAIEKVDMKLVKGEAHVEWMKDLDVLQESTEGIRKETNLEKARMMLSPLSDQLFHSLKKFQVEVDGYRQYCPMAMDNQGAFWLSDSDKILNPYFGDAMLTCGNVEEHLNESIN</sequence>
<comment type="similarity">
    <text evidence="1">Belongs to the membrane fusion protein (MFP) (TC 8.A.1) family.</text>
</comment>
<dbReference type="OrthoDB" id="9806939at2"/>
<reference evidence="10 11" key="1">
    <citation type="submission" date="2017-06" db="EMBL/GenBank/DDBJ databases">
        <authorList>
            <person name="Kim H.J."/>
            <person name="Triplett B.A."/>
        </authorList>
    </citation>
    <scope>NUCLEOTIDE SEQUENCE [LARGE SCALE GENOMIC DNA]</scope>
    <source>
        <strain evidence="10 11">DSM 19307</strain>
    </source>
</reference>
<evidence type="ECO:0000256" key="1">
    <source>
        <dbReference type="ARBA" id="ARBA00009477"/>
    </source>
</evidence>
<dbReference type="InterPro" id="IPR006143">
    <property type="entry name" value="RND_pump_MFP"/>
</dbReference>
<organism evidence="10 11">
    <name type="scientific">Ekhidna lutea</name>
    <dbReference type="NCBI Taxonomy" id="447679"/>
    <lineage>
        <taxon>Bacteria</taxon>
        <taxon>Pseudomonadati</taxon>
        <taxon>Bacteroidota</taxon>
        <taxon>Cytophagia</taxon>
        <taxon>Cytophagales</taxon>
        <taxon>Reichenbachiellaceae</taxon>
        <taxon>Ekhidna</taxon>
    </lineage>
</organism>
<dbReference type="InterPro" id="IPR058790">
    <property type="entry name" value="BSH_CusB"/>
</dbReference>
<dbReference type="Proteomes" id="UP000198393">
    <property type="component" value="Unassembled WGS sequence"/>
</dbReference>
<evidence type="ECO:0000313" key="11">
    <source>
        <dbReference type="Proteomes" id="UP000198393"/>
    </source>
</evidence>
<dbReference type="InterPro" id="IPR051909">
    <property type="entry name" value="MFP_Cation_Efflux"/>
</dbReference>
<dbReference type="GO" id="GO:0022857">
    <property type="term" value="F:transmembrane transporter activity"/>
    <property type="evidence" value="ECO:0007669"/>
    <property type="project" value="InterPro"/>
</dbReference>
<gene>
    <name evidence="10" type="ORF">SAMN05421640_2708</name>
</gene>
<keyword evidence="11" id="KW-1185">Reference proteome</keyword>
<dbReference type="GO" id="GO:0060003">
    <property type="term" value="P:copper ion export"/>
    <property type="evidence" value="ECO:0007669"/>
    <property type="project" value="TreeGrafter"/>
</dbReference>
<dbReference type="NCBIfam" id="TIGR01730">
    <property type="entry name" value="RND_mfp"/>
    <property type="match status" value="1"/>
</dbReference>
<feature type="domain" description="CusB-like beta-barrel" evidence="8">
    <location>
        <begin position="248"/>
        <end position="324"/>
    </location>
</feature>
<dbReference type="PANTHER" id="PTHR30097:SF15">
    <property type="entry name" value="CATION EFFLUX SYSTEM PROTEIN CUSB"/>
    <property type="match status" value="1"/>
</dbReference>
<keyword evidence="3" id="KW-0812">Transmembrane</keyword>
<dbReference type="EMBL" id="FZPD01000004">
    <property type="protein sequence ID" value="SNT18294.1"/>
    <property type="molecule type" value="Genomic_DNA"/>
</dbReference>
<keyword evidence="3" id="KW-1133">Transmembrane helix</keyword>
<dbReference type="InterPro" id="IPR021782">
    <property type="entry name" value="DUF3347"/>
</dbReference>
<dbReference type="InterPro" id="IPR058791">
    <property type="entry name" value="3HB_CusB"/>
</dbReference>
<dbReference type="SUPFAM" id="SSF111369">
    <property type="entry name" value="HlyD-like secretion proteins"/>
    <property type="match status" value="1"/>
</dbReference>
<dbReference type="InterPro" id="IPR058649">
    <property type="entry name" value="CzcB_C"/>
</dbReference>
<evidence type="ECO:0000259" key="5">
    <source>
        <dbReference type="Pfam" id="PF19335"/>
    </source>
</evidence>
<evidence type="ECO:0000259" key="4">
    <source>
        <dbReference type="Pfam" id="PF11827"/>
    </source>
</evidence>
<feature type="domain" description="CusB-like three alpha-helical bundle" evidence="6">
    <location>
        <begin position="162"/>
        <end position="210"/>
    </location>
</feature>
<dbReference type="Pfam" id="PF19335">
    <property type="entry name" value="HMBD"/>
    <property type="match status" value="1"/>
</dbReference>
<keyword evidence="2" id="KW-0813">Transport</keyword>
<dbReference type="Pfam" id="PF25919">
    <property type="entry name" value="BSH_CusB"/>
    <property type="match status" value="1"/>
</dbReference>
<evidence type="ECO:0000256" key="3">
    <source>
        <dbReference type="SAM" id="Phobius"/>
    </source>
</evidence>
<evidence type="ECO:0000259" key="8">
    <source>
        <dbReference type="Pfam" id="PF25954"/>
    </source>
</evidence>
<dbReference type="GO" id="GO:0030288">
    <property type="term" value="C:outer membrane-bounded periplasmic space"/>
    <property type="evidence" value="ECO:0007669"/>
    <property type="project" value="TreeGrafter"/>
</dbReference>
<dbReference type="GO" id="GO:0015679">
    <property type="term" value="P:plasma membrane copper ion transport"/>
    <property type="evidence" value="ECO:0007669"/>
    <property type="project" value="TreeGrafter"/>
</dbReference>
<evidence type="ECO:0000259" key="9">
    <source>
        <dbReference type="Pfam" id="PF25975"/>
    </source>
</evidence>
<feature type="domain" description="Heavy metal binding" evidence="5">
    <location>
        <begin position="46"/>
        <end position="72"/>
    </location>
</feature>
<dbReference type="Gene3D" id="2.40.420.20">
    <property type="match status" value="1"/>
</dbReference>
<dbReference type="RefSeq" id="WP_089357392.1">
    <property type="nucleotide sequence ID" value="NZ_FZPD01000004.1"/>
</dbReference>
<dbReference type="PANTHER" id="PTHR30097">
    <property type="entry name" value="CATION EFFLUX SYSTEM PROTEIN CUSB"/>
    <property type="match status" value="1"/>
</dbReference>
<dbReference type="GO" id="GO:0046914">
    <property type="term" value="F:transition metal ion binding"/>
    <property type="evidence" value="ECO:0007669"/>
    <property type="project" value="TreeGrafter"/>
</dbReference>
<dbReference type="Pfam" id="PF11827">
    <property type="entry name" value="DUF3347"/>
    <property type="match status" value="1"/>
</dbReference>
<evidence type="ECO:0000259" key="6">
    <source>
        <dbReference type="Pfam" id="PF25869"/>
    </source>
</evidence>
<feature type="domain" description="CzcB-like C-terminal circularly permuted SH3-like" evidence="9">
    <location>
        <begin position="333"/>
        <end position="396"/>
    </location>
</feature>
<keyword evidence="3" id="KW-0472">Membrane</keyword>